<dbReference type="STRING" id="61621.ENSRBIP00000036594"/>
<dbReference type="InterPro" id="IPR039915">
    <property type="entry name" value="TACC"/>
</dbReference>
<sequence length="294" mass="32053">MTEGGMGFTLEASTEADLKVGNSCLEPVPSRRSKLRKSKPVPLRKKAIEGEFSDAGASVESTLLPKASYHLSPKELDENTSPSLLGGARFQKSPPDLKETPALPRKLGRKPSSKLTHKIQKDAGVEQPTDPVAQDGPLSQVSSKLDPSQWDNPSFSSFGSHSILQNSPTLSSEGFYHFDPNNFDESRDPLKPTVTLTSSDFCSPTGNHVKEILESPKKAKSHWIMSDSGWWGSCSDEGTVIYQISDIYNRDVQATNEEKLASMSCGQKSAGVEVKGDQRKTWSTLNVLVFPCLP</sequence>
<dbReference type="OMA" id="GNSCLEP"/>
<reference evidence="2" key="3">
    <citation type="submission" date="2025-09" db="UniProtKB">
        <authorList>
            <consortium name="Ensembl"/>
        </authorList>
    </citation>
    <scope>IDENTIFICATION</scope>
</reference>
<evidence type="ECO:0008006" key="4">
    <source>
        <dbReference type="Google" id="ProtNLM"/>
    </source>
</evidence>
<keyword evidence="3" id="KW-1185">Reference proteome</keyword>
<dbReference type="Ensembl" id="ENSRBIT00000060602.1">
    <property type="protein sequence ID" value="ENSRBIP00000036594.1"/>
    <property type="gene ID" value="ENSRBIG00000041905.1"/>
</dbReference>
<feature type="region of interest" description="Disordered" evidence="1">
    <location>
        <begin position="19"/>
        <end position="56"/>
    </location>
</feature>
<evidence type="ECO:0000313" key="2">
    <source>
        <dbReference type="Ensembl" id="ENSRBIP00000036594.1"/>
    </source>
</evidence>
<organism evidence="2 3">
    <name type="scientific">Rhinopithecus bieti</name>
    <name type="common">Black snub-nosed monkey</name>
    <name type="synonym">Pygathrix bieti</name>
    <dbReference type="NCBI Taxonomy" id="61621"/>
    <lineage>
        <taxon>Eukaryota</taxon>
        <taxon>Metazoa</taxon>
        <taxon>Chordata</taxon>
        <taxon>Craniata</taxon>
        <taxon>Vertebrata</taxon>
        <taxon>Euteleostomi</taxon>
        <taxon>Mammalia</taxon>
        <taxon>Eutheria</taxon>
        <taxon>Euarchontoglires</taxon>
        <taxon>Primates</taxon>
        <taxon>Haplorrhini</taxon>
        <taxon>Catarrhini</taxon>
        <taxon>Cercopithecidae</taxon>
        <taxon>Colobinae</taxon>
        <taxon>Rhinopithecus</taxon>
    </lineage>
</organism>
<dbReference type="GeneTree" id="ENSGT00940000156991"/>
<feature type="compositionally biased region" description="Polar residues" evidence="1">
    <location>
        <begin position="137"/>
        <end position="151"/>
    </location>
</feature>
<dbReference type="GO" id="GO:0005737">
    <property type="term" value="C:cytoplasm"/>
    <property type="evidence" value="ECO:0007669"/>
    <property type="project" value="TreeGrafter"/>
</dbReference>
<dbReference type="GO" id="GO:0007052">
    <property type="term" value="P:mitotic spindle organization"/>
    <property type="evidence" value="ECO:0007669"/>
    <property type="project" value="InterPro"/>
</dbReference>
<protein>
    <recommendedName>
        <fullName evidence="4">Transforming acidic coiled-coil-containing protein C-terminal domain-containing protein</fullName>
    </recommendedName>
</protein>
<evidence type="ECO:0000256" key="1">
    <source>
        <dbReference type="SAM" id="MobiDB-lite"/>
    </source>
</evidence>
<reference evidence="2 3" key="1">
    <citation type="submission" date="2016-06" db="EMBL/GenBank/DDBJ databases">
        <title>Genome of Rhinopithecus bieti.</title>
        <authorList>
            <person name="Wu"/>
            <person name="C.-I. and Zhang"/>
            <person name="Y."/>
        </authorList>
    </citation>
    <scope>NUCLEOTIDE SEQUENCE</scope>
</reference>
<feature type="compositionally biased region" description="Basic residues" evidence="1">
    <location>
        <begin position="106"/>
        <end position="118"/>
    </location>
</feature>
<proteinExistence type="predicted"/>
<evidence type="ECO:0000313" key="3">
    <source>
        <dbReference type="Proteomes" id="UP000233180"/>
    </source>
</evidence>
<feature type="region of interest" description="Disordered" evidence="1">
    <location>
        <begin position="70"/>
        <end position="151"/>
    </location>
</feature>
<dbReference type="PANTHER" id="PTHR13924:SF12">
    <property type="entry name" value="TRANSFORMING ACIDIC COILED-COIL-CONTAINING PROTEIN 1"/>
    <property type="match status" value="1"/>
</dbReference>
<dbReference type="PANTHER" id="PTHR13924">
    <property type="entry name" value="TRANSFORMING ACIDIC COILED-COIL CONTAINING PROTEIN 1/2"/>
    <property type="match status" value="1"/>
</dbReference>
<reference evidence="2" key="2">
    <citation type="submission" date="2025-08" db="UniProtKB">
        <authorList>
            <consortium name="Ensembl"/>
        </authorList>
    </citation>
    <scope>IDENTIFICATION</scope>
</reference>
<feature type="compositionally biased region" description="Basic residues" evidence="1">
    <location>
        <begin position="31"/>
        <end position="45"/>
    </location>
</feature>
<dbReference type="GO" id="GO:0021987">
    <property type="term" value="P:cerebral cortex development"/>
    <property type="evidence" value="ECO:0007669"/>
    <property type="project" value="TreeGrafter"/>
</dbReference>
<accession>A0A2K6MLE6</accession>
<name>A0A2K6MLE6_RHIBE</name>
<dbReference type="AlphaFoldDB" id="A0A2K6MLE6"/>
<dbReference type="Proteomes" id="UP000233180">
    <property type="component" value="Unassembled WGS sequence"/>
</dbReference>
<dbReference type="GO" id="GO:0007097">
    <property type="term" value="P:nuclear migration"/>
    <property type="evidence" value="ECO:0007669"/>
    <property type="project" value="TreeGrafter"/>
</dbReference>